<reference evidence="8" key="1">
    <citation type="journal article" date="2021" name="Open Biol.">
        <title>Shared evolutionary footprints suggest mitochondrial oxidative damage underlies multiple complex I losses in fungi.</title>
        <authorList>
            <person name="Schikora-Tamarit M.A."/>
            <person name="Marcet-Houben M."/>
            <person name="Nosek J."/>
            <person name="Gabaldon T."/>
        </authorList>
    </citation>
    <scope>NUCLEOTIDE SEQUENCE</scope>
    <source>
        <strain evidence="8">CBS6075</strain>
    </source>
</reference>
<evidence type="ECO:0000313" key="8">
    <source>
        <dbReference type="EMBL" id="KAH3661560.1"/>
    </source>
</evidence>
<evidence type="ECO:0000256" key="2">
    <source>
        <dbReference type="ARBA" id="ARBA00022816"/>
    </source>
</evidence>
<dbReference type="Gene3D" id="1.10.3450.20">
    <property type="match status" value="1"/>
</dbReference>
<keyword evidence="1 7" id="KW-0813">Transport</keyword>
<dbReference type="GeneID" id="70238372"/>
<dbReference type="GO" id="GO:0031965">
    <property type="term" value="C:nuclear membrane"/>
    <property type="evidence" value="ECO:0007669"/>
    <property type="project" value="UniProtKB-SubCell"/>
</dbReference>
<dbReference type="GO" id="GO:0000973">
    <property type="term" value="P:post-transcriptional tethering of RNA polymerase II gene DNA at nuclear periphery"/>
    <property type="evidence" value="ECO:0007669"/>
    <property type="project" value="TreeGrafter"/>
</dbReference>
<evidence type="ECO:0000256" key="1">
    <source>
        <dbReference type="ARBA" id="ARBA00022448"/>
    </source>
</evidence>
<comment type="function">
    <text evidence="7">Functions as a component of the nuclear pore complex (NPC).</text>
</comment>
<sequence>MMLDISEGSKLSTSPISENFSRLDPQVEDENVNIRFAKVLKDFRLNFGEQDVSDIVRDFKACSAQELLKAYEQSSDTRIIENWILESQFWNLIEVLEKKFTKESQQVLFPASNGGAISKYTSGTLLSDKILTEHPHLSQLYSIIQWLSESLKFNLIDRDDMPESSSLPATKWLATKMKLQTGKYNGISPKFLDDDSFLRLHSSKGLDSIDKDNEDIFFRIVYHLLLQNEPEKISELCENTNNWTFILILTGVQKHFDPRVDLDDYNSKPLGIIHSTAWRQTIYKLTKSEALNPNEKACYGFLCGDVSSCESQANSWEAKLLIYLNNMFQYELEEHMALETKHLMKSNAQNLQCVSSLPPKYAGTIVEVLNLLASAENECVREQSKHPLRVLMGSVISNNVKELMKNCLRVLQNLLAEPILDLKTFELTSDAYLLRVLVHFAIILQLIFGDEIISHADYTQLLQSYISRLTLYELYDLIPIYISFIPDDHDLVNTYSHLLSHYQLSDSQRFKQLKIMQQLNLPLQSVLRNSVADSFDSTKHLYQAEKEIRLNFKIEEVDRNLYNTAYWFYDAGMISDCIESLISLSRRFLLCGKLQAFVEMVGFINLSQVIKDYKFNVESVDGFEKPDLGIFRVQAFKLSELFQYQALAGNFRDLWQFEKELAEMSGDRVVEKAISISSSLETLAKTFLLELSKDPLITTQDLSVYHEMRRLYIPTIFDRMFDMLMACREHSSDLLVERAVKTISILGASEFHIYEIFQSSNELMPFLKKYASFSSEIL</sequence>
<reference evidence="8" key="2">
    <citation type="submission" date="2021-01" db="EMBL/GenBank/DDBJ databases">
        <authorList>
            <person name="Schikora-Tamarit M.A."/>
        </authorList>
    </citation>
    <scope>NUCLEOTIDE SEQUENCE</scope>
    <source>
        <strain evidence="8">CBS6075</strain>
    </source>
</reference>
<dbReference type="AlphaFoldDB" id="A0A9P8NXG0"/>
<dbReference type="PANTHER" id="PTHR13003:SF2">
    <property type="entry name" value="NUCLEAR PORE COMPLEX PROTEIN NUP107"/>
    <property type="match status" value="1"/>
</dbReference>
<keyword evidence="7" id="KW-0472">Membrane</keyword>
<keyword evidence="2" id="KW-0509">mRNA transport</keyword>
<name>A0A9P8NXG0_9ASCO</name>
<protein>
    <recommendedName>
        <fullName evidence="7">Nuclear pore complex protein</fullName>
    </recommendedName>
</protein>
<dbReference type="PANTHER" id="PTHR13003">
    <property type="entry name" value="NUP107-RELATED"/>
    <property type="match status" value="1"/>
</dbReference>
<gene>
    <name evidence="8" type="ORF">OGAPHI_006408</name>
</gene>
<dbReference type="Proteomes" id="UP000769157">
    <property type="component" value="Unassembled WGS sequence"/>
</dbReference>
<dbReference type="InterPro" id="IPR007252">
    <property type="entry name" value="Nup84/Nup107"/>
</dbReference>
<keyword evidence="5 7" id="KW-0906">Nuclear pore complex</keyword>
<dbReference type="EMBL" id="JAEUBE010000439">
    <property type="protein sequence ID" value="KAH3661560.1"/>
    <property type="molecule type" value="Genomic_DNA"/>
</dbReference>
<dbReference type="Pfam" id="PF04121">
    <property type="entry name" value="Nup84_Nup100"/>
    <property type="match status" value="1"/>
</dbReference>
<evidence type="ECO:0000256" key="7">
    <source>
        <dbReference type="RuleBase" id="RU365072"/>
    </source>
</evidence>
<evidence type="ECO:0000313" key="9">
    <source>
        <dbReference type="Proteomes" id="UP000769157"/>
    </source>
</evidence>
<keyword evidence="3" id="KW-0653">Protein transport</keyword>
<comment type="subunit">
    <text evidence="7">Part of the nuclear pore complex (NPC).</text>
</comment>
<dbReference type="GO" id="GO:0031080">
    <property type="term" value="C:nuclear pore outer ring"/>
    <property type="evidence" value="ECO:0007669"/>
    <property type="project" value="TreeGrafter"/>
</dbReference>
<dbReference type="GO" id="GO:0006406">
    <property type="term" value="P:mRNA export from nucleus"/>
    <property type="evidence" value="ECO:0007669"/>
    <property type="project" value="TreeGrafter"/>
</dbReference>
<organism evidence="8 9">
    <name type="scientific">Ogataea philodendri</name>
    <dbReference type="NCBI Taxonomy" id="1378263"/>
    <lineage>
        <taxon>Eukaryota</taxon>
        <taxon>Fungi</taxon>
        <taxon>Dikarya</taxon>
        <taxon>Ascomycota</taxon>
        <taxon>Saccharomycotina</taxon>
        <taxon>Pichiomycetes</taxon>
        <taxon>Pichiales</taxon>
        <taxon>Pichiaceae</taxon>
        <taxon>Ogataea</taxon>
    </lineage>
</organism>
<evidence type="ECO:0000256" key="6">
    <source>
        <dbReference type="ARBA" id="ARBA00023242"/>
    </source>
</evidence>
<keyword evidence="6 7" id="KW-0539">Nucleus</keyword>
<comment type="caution">
    <text evidence="8">The sequence shown here is derived from an EMBL/GenBank/DDBJ whole genome shotgun (WGS) entry which is preliminary data.</text>
</comment>
<proteinExistence type="inferred from homology"/>
<dbReference type="RefSeq" id="XP_046058673.1">
    <property type="nucleotide sequence ID" value="XM_046207693.1"/>
</dbReference>
<comment type="similarity">
    <text evidence="7">Belongs to the nucleoporin Nup84/Nup107 family.</text>
</comment>
<dbReference type="OrthoDB" id="3098at2759"/>
<keyword evidence="9" id="KW-1185">Reference proteome</keyword>
<dbReference type="Gene3D" id="1.20.190.50">
    <property type="match status" value="1"/>
</dbReference>
<dbReference type="GO" id="GO:0006606">
    <property type="term" value="P:protein import into nucleus"/>
    <property type="evidence" value="ECO:0007669"/>
    <property type="project" value="TreeGrafter"/>
</dbReference>
<dbReference type="GO" id="GO:0017056">
    <property type="term" value="F:structural constituent of nuclear pore"/>
    <property type="evidence" value="ECO:0007669"/>
    <property type="project" value="UniProtKB-UniRule"/>
</dbReference>
<accession>A0A9P8NXG0</accession>
<evidence type="ECO:0000256" key="5">
    <source>
        <dbReference type="ARBA" id="ARBA00023132"/>
    </source>
</evidence>
<evidence type="ECO:0000256" key="4">
    <source>
        <dbReference type="ARBA" id="ARBA00023010"/>
    </source>
</evidence>
<comment type="subcellular location">
    <subcellularLocation>
        <location evidence="7">Nucleus</location>
        <location evidence="7">Nuclear pore complex</location>
    </subcellularLocation>
    <subcellularLocation>
        <location evidence="7">Nucleus membrane</location>
    </subcellularLocation>
</comment>
<evidence type="ECO:0000256" key="3">
    <source>
        <dbReference type="ARBA" id="ARBA00022927"/>
    </source>
</evidence>
<keyword evidence="4 7" id="KW-0811">Translocation</keyword>